<reference evidence="3 4" key="1">
    <citation type="submission" date="2015-07" db="EMBL/GenBank/DDBJ databases">
        <title>Complete genome sequence of Mycobacterium goodii X7B, a facultative thermophilic biodesulfurizing bacterium.</title>
        <authorList>
            <person name="Yu B."/>
            <person name="Li F."/>
            <person name="Xu P."/>
        </authorList>
    </citation>
    <scope>NUCLEOTIDE SEQUENCE [LARGE SCALE GENOMIC DNA]</scope>
    <source>
        <strain evidence="3 4">X7B</strain>
    </source>
</reference>
<dbReference type="InterPro" id="IPR032407">
    <property type="entry name" value="MHB"/>
</dbReference>
<name>A0A0K0X4L6_MYCGD</name>
<gene>
    <name evidence="3" type="ORF">AFA91_11085</name>
</gene>
<dbReference type="STRING" id="134601.AFA91_11085"/>
<proteinExistence type="predicted"/>
<feature type="chain" id="PRO_5005453810" description="Haemophore haem-binding domain-containing protein" evidence="1">
    <location>
        <begin position="34"/>
        <end position="127"/>
    </location>
</feature>
<evidence type="ECO:0000313" key="3">
    <source>
        <dbReference type="EMBL" id="AKS32327.1"/>
    </source>
</evidence>
<dbReference type="PATRIC" id="fig|134601.6.peg.2309"/>
<evidence type="ECO:0000256" key="1">
    <source>
        <dbReference type="SAM" id="SignalP"/>
    </source>
</evidence>
<dbReference type="OrthoDB" id="4753729at2"/>
<feature type="domain" description="Haemophore haem-binding" evidence="2">
    <location>
        <begin position="36"/>
        <end position="112"/>
    </location>
</feature>
<dbReference type="InterPro" id="IPR038378">
    <property type="entry name" value="MHB_sf"/>
</dbReference>
<organism evidence="3 4">
    <name type="scientific">Mycolicibacterium goodii</name>
    <name type="common">Mycobacterium goodii</name>
    <dbReference type="NCBI Taxonomy" id="134601"/>
    <lineage>
        <taxon>Bacteria</taxon>
        <taxon>Bacillati</taxon>
        <taxon>Actinomycetota</taxon>
        <taxon>Actinomycetes</taxon>
        <taxon>Mycobacteriales</taxon>
        <taxon>Mycobacteriaceae</taxon>
        <taxon>Mycolicibacterium</taxon>
    </lineage>
</organism>
<dbReference type="Gene3D" id="1.20.20.20">
    <property type="entry name" value="Haemophore, haem-binding domain"/>
    <property type="match status" value="1"/>
</dbReference>
<dbReference type="RefSeq" id="WP_049744754.1">
    <property type="nucleotide sequence ID" value="NZ_CP012150.1"/>
</dbReference>
<accession>A0A0K0X4L6</accession>
<dbReference type="AlphaFoldDB" id="A0A0K0X4L6"/>
<dbReference type="EMBL" id="CP012150">
    <property type="protein sequence ID" value="AKS32327.1"/>
    <property type="molecule type" value="Genomic_DNA"/>
</dbReference>
<feature type="signal peptide" evidence="1">
    <location>
        <begin position="1"/>
        <end position="33"/>
    </location>
</feature>
<evidence type="ECO:0000259" key="2">
    <source>
        <dbReference type="Pfam" id="PF16525"/>
    </source>
</evidence>
<dbReference type="NCBIfam" id="TIGR04529">
    <property type="entry name" value="MTB_hemophore"/>
    <property type="match status" value="1"/>
</dbReference>
<dbReference type="Proteomes" id="UP000062255">
    <property type="component" value="Chromosome"/>
</dbReference>
<keyword evidence="1" id="KW-0732">Signal</keyword>
<protein>
    <recommendedName>
        <fullName evidence="2">Haemophore haem-binding domain-containing protein</fullName>
    </recommendedName>
</protein>
<dbReference type="GO" id="GO:0020037">
    <property type="term" value="F:heme binding"/>
    <property type="evidence" value="ECO:0007669"/>
    <property type="project" value="InterPro"/>
</dbReference>
<dbReference type="Pfam" id="PF16525">
    <property type="entry name" value="MHB"/>
    <property type="match status" value="1"/>
</dbReference>
<sequence>MKKMSARTVRRCLYGMCAGGVISAGFTIPMANADPDQCSESGVAGTVSSVAASTSTYLNAHPEADRALTDISRQPDDRTDDLYRTFFAGNPQIAQDLQKINQPVVDIHTRCGIDVTPTPVSDALEEL</sequence>
<dbReference type="KEGG" id="mgo:AFA91_11085"/>
<evidence type="ECO:0000313" key="4">
    <source>
        <dbReference type="Proteomes" id="UP000062255"/>
    </source>
</evidence>